<sequence>MVGGPVGDPGTETEAAMQSYLEVIRGSSRFDECFGTSLLAKCERGARAGSALAGAVYGWAEDQFRAIPGLTAVQRQGFGFPVFQLRGYGLEVEAADGSRTPVPAFPWYFQGTTPAEGVSGDIVYVNKGGALDLLGKNLQGKIALLRISLVLNGESGNAQDVLKTLAERGAAGAIVATDAPGNEIAAQNRDVPTYGLGTLPTVIVGKQAAAAIREQGARARIVVDASYRESGTESNVAALLPGRDPDNIIVVGTPVNGWFLSAGERGPGVGMLVYLARHFAEKARKEGPLPYSIYFVASGGHQVYAYGLNRFMACIPKEKTVAYVHLGSGLVYKGYRDVNGEPEATGGLSQVRTLSVSENPMLTAITRPAFDSAAIKPFYQFPPSVLAPGENQGPYAKGIPSVGMNGTNQYFHTLKDDESQIVTAALGPMAAAFRDTVQGLLDTNADSLRAANAVAAGLGSRYDAPFWSCAAPLAGLQ</sequence>
<dbReference type="InterPro" id="IPR046450">
    <property type="entry name" value="PA_dom_sf"/>
</dbReference>
<dbReference type="Gene3D" id="3.50.30.30">
    <property type="match status" value="1"/>
</dbReference>
<dbReference type="SUPFAM" id="SSF52025">
    <property type="entry name" value="PA domain"/>
    <property type="match status" value="1"/>
</dbReference>
<evidence type="ECO:0000313" key="2">
    <source>
        <dbReference type="Proteomes" id="UP000238220"/>
    </source>
</evidence>
<gene>
    <name evidence="1" type="ORF">C3942_02365</name>
</gene>
<accession>A0A2S5TLW3</accession>
<dbReference type="AlphaFoldDB" id="A0A2S5TLW3"/>
<name>A0A2S5TLW3_9GAMM</name>
<keyword evidence="2" id="KW-1185">Reference proteome</keyword>
<dbReference type="EMBL" id="PSNW01000001">
    <property type="protein sequence ID" value="PPE75758.1"/>
    <property type="molecule type" value="Genomic_DNA"/>
</dbReference>
<dbReference type="Proteomes" id="UP000238220">
    <property type="component" value="Unassembled WGS sequence"/>
</dbReference>
<comment type="caution">
    <text evidence="1">The sequence shown here is derived from an EMBL/GenBank/DDBJ whole genome shotgun (WGS) entry which is preliminary data.</text>
</comment>
<protein>
    <submittedName>
        <fullName evidence="1">Uncharacterized protein</fullName>
    </submittedName>
</protein>
<dbReference type="Gene3D" id="3.40.630.10">
    <property type="entry name" value="Zn peptidases"/>
    <property type="match status" value="1"/>
</dbReference>
<dbReference type="SUPFAM" id="SSF53187">
    <property type="entry name" value="Zn-dependent exopeptidases"/>
    <property type="match status" value="1"/>
</dbReference>
<organism evidence="1 2">
    <name type="scientific">Solimonas fluminis</name>
    <dbReference type="NCBI Taxonomy" id="2086571"/>
    <lineage>
        <taxon>Bacteria</taxon>
        <taxon>Pseudomonadati</taxon>
        <taxon>Pseudomonadota</taxon>
        <taxon>Gammaproteobacteria</taxon>
        <taxon>Nevskiales</taxon>
        <taxon>Nevskiaceae</taxon>
        <taxon>Solimonas</taxon>
    </lineage>
</organism>
<evidence type="ECO:0000313" key="1">
    <source>
        <dbReference type="EMBL" id="PPE75758.1"/>
    </source>
</evidence>
<reference evidence="1 2" key="1">
    <citation type="submission" date="2018-02" db="EMBL/GenBank/DDBJ databases">
        <title>Genome sequencing of Solimonas sp. HR-BB.</title>
        <authorList>
            <person name="Lee Y."/>
            <person name="Jeon C.O."/>
        </authorList>
    </citation>
    <scope>NUCLEOTIDE SEQUENCE [LARGE SCALE GENOMIC DNA]</scope>
    <source>
        <strain evidence="1 2">HR-BB</strain>
    </source>
</reference>
<proteinExistence type="predicted"/>